<evidence type="ECO:0000256" key="11">
    <source>
        <dbReference type="ARBA" id="ARBA00022842"/>
    </source>
</evidence>
<feature type="active site" description="Proton acceptor" evidence="17">
    <location>
        <position position="150"/>
    </location>
</feature>
<comment type="cofactor">
    <cofactor evidence="19">
        <name>Mg(2+)</name>
        <dbReference type="ChEBI" id="CHEBI:18420"/>
    </cofactor>
    <cofactor evidence="19">
        <name>Mn(2+)</name>
        <dbReference type="ChEBI" id="CHEBI:29035"/>
    </cofactor>
    <text evidence="19">Binds 2 divalent metal cations. Magnesium or manganese.</text>
</comment>
<dbReference type="EC" id="2.7.7.7" evidence="2 20"/>
<dbReference type="SMART" id="SM00479">
    <property type="entry name" value="EXOIII"/>
    <property type="match status" value="1"/>
</dbReference>
<dbReference type="SUPFAM" id="SSF53098">
    <property type="entry name" value="Ribonuclease H-like"/>
    <property type="match status" value="1"/>
</dbReference>
<dbReference type="PANTHER" id="PTHR30231:SF41">
    <property type="entry name" value="DNA POLYMERASE III SUBUNIT EPSILON"/>
    <property type="match status" value="1"/>
</dbReference>
<dbReference type="GO" id="GO:0008408">
    <property type="term" value="F:3'-5' exonuclease activity"/>
    <property type="evidence" value="ECO:0007669"/>
    <property type="project" value="TreeGrafter"/>
</dbReference>
<dbReference type="FunFam" id="3.30.420.10:FF:000012">
    <property type="entry name" value="DNA polymerase III subunit epsilon"/>
    <property type="match status" value="1"/>
</dbReference>
<keyword evidence="7 20" id="KW-0540">Nuclease</keyword>
<evidence type="ECO:0000256" key="19">
    <source>
        <dbReference type="PIRSR" id="PIRSR606309-3"/>
    </source>
</evidence>
<evidence type="ECO:0000256" key="12">
    <source>
        <dbReference type="ARBA" id="ARBA00022932"/>
    </source>
</evidence>
<feature type="binding site" evidence="18">
    <location>
        <position position="57"/>
    </location>
    <ligand>
        <name>substrate</name>
    </ligand>
</feature>
<dbReference type="InterPro" id="IPR036397">
    <property type="entry name" value="RNaseH_sf"/>
</dbReference>
<dbReference type="Pfam" id="PF00929">
    <property type="entry name" value="RNase_T"/>
    <property type="match status" value="1"/>
</dbReference>
<comment type="subunit">
    <text evidence="15 20">DNA polymerase III contains a core (composed of alpha, epsilon and theta chains) that associates with a tau subunit. This core dimerizes to form the POLIII' complex. PolIII' associates with the gamma complex (composed of gamma, delta, delta', psi and chi chains) and with the beta chain to form the complete DNA polymerase III complex.</text>
</comment>
<dbReference type="GO" id="GO:0005829">
    <property type="term" value="C:cytosol"/>
    <property type="evidence" value="ECO:0007669"/>
    <property type="project" value="TreeGrafter"/>
</dbReference>
<keyword evidence="5 20" id="KW-0548">Nucleotidyltransferase</keyword>
<dbReference type="InterPro" id="IPR006309">
    <property type="entry name" value="DnaQ_proteo"/>
</dbReference>
<dbReference type="InterPro" id="IPR012337">
    <property type="entry name" value="RNaseH-like_sf"/>
</dbReference>
<evidence type="ECO:0000256" key="7">
    <source>
        <dbReference type="ARBA" id="ARBA00022722"/>
    </source>
</evidence>
<organism evidence="22 23">
    <name type="scientific">Bradyrhizobium macuxiense</name>
    <dbReference type="NCBI Taxonomy" id="1755647"/>
    <lineage>
        <taxon>Bacteria</taxon>
        <taxon>Pseudomonadati</taxon>
        <taxon>Pseudomonadota</taxon>
        <taxon>Alphaproteobacteria</taxon>
        <taxon>Hyphomicrobiales</taxon>
        <taxon>Nitrobacteraceae</taxon>
        <taxon>Bradyrhizobium</taxon>
    </lineage>
</organism>
<keyword evidence="8 19" id="KW-0479">Metal-binding</keyword>
<reference evidence="22 23" key="1">
    <citation type="submission" date="2019-06" db="EMBL/GenBank/DDBJ databases">
        <title>Genomic Encyclopedia of Type Strains, Phase IV (KMG-V): Genome sequencing to study the core and pangenomes of soil and plant-associated prokaryotes.</title>
        <authorList>
            <person name="Whitman W."/>
        </authorList>
    </citation>
    <scope>NUCLEOTIDE SEQUENCE [LARGE SCALE GENOMIC DNA]</scope>
    <source>
        <strain evidence="22 23">BR 10355</strain>
    </source>
</reference>
<dbReference type="GO" id="GO:0045004">
    <property type="term" value="P:DNA replication proofreading"/>
    <property type="evidence" value="ECO:0007669"/>
    <property type="project" value="TreeGrafter"/>
</dbReference>
<dbReference type="InterPro" id="IPR013520">
    <property type="entry name" value="Ribonucl_H"/>
</dbReference>
<feature type="binding site" evidence="18">
    <location>
        <position position="9"/>
    </location>
    <ligand>
        <name>substrate</name>
    </ligand>
</feature>
<dbReference type="GO" id="GO:0046872">
    <property type="term" value="F:metal ion binding"/>
    <property type="evidence" value="ECO:0007669"/>
    <property type="project" value="UniProtKB-KW"/>
</dbReference>
<keyword evidence="4 20" id="KW-0808">Transferase</keyword>
<dbReference type="EMBL" id="VITY01000004">
    <property type="protein sequence ID" value="TWC00884.1"/>
    <property type="molecule type" value="Genomic_DNA"/>
</dbReference>
<dbReference type="AlphaFoldDB" id="A0A560LZM9"/>
<dbReference type="PANTHER" id="PTHR30231">
    <property type="entry name" value="DNA POLYMERASE III SUBUNIT EPSILON"/>
    <property type="match status" value="1"/>
</dbReference>
<feature type="binding site" evidence="19">
    <location>
        <position position="155"/>
    </location>
    <ligand>
        <name>a divalent metal cation</name>
        <dbReference type="ChEBI" id="CHEBI:60240"/>
        <label>1</label>
        <note>catalytic</note>
    </ligand>
</feature>
<dbReference type="NCBIfam" id="NF004316">
    <property type="entry name" value="PRK05711.1"/>
    <property type="match status" value="1"/>
</dbReference>
<keyword evidence="23" id="KW-1185">Reference proteome</keyword>
<dbReference type="InterPro" id="IPR006054">
    <property type="entry name" value="DnaQ"/>
</dbReference>
<evidence type="ECO:0000259" key="21">
    <source>
        <dbReference type="SMART" id="SM00479"/>
    </source>
</evidence>
<keyword evidence="10 20" id="KW-0269">Exonuclease</keyword>
<evidence type="ECO:0000256" key="14">
    <source>
        <dbReference type="ARBA" id="ARBA00025483"/>
    </source>
</evidence>
<dbReference type="Gene3D" id="3.30.420.10">
    <property type="entry name" value="Ribonuclease H-like superfamily/Ribonuclease H"/>
    <property type="match status" value="1"/>
</dbReference>
<keyword evidence="9 20" id="KW-0378">Hydrolase</keyword>
<keyword evidence="6 20" id="KW-0235">DNA replication</keyword>
<comment type="catalytic activity">
    <reaction evidence="16 20">
        <text>DNA(n) + a 2'-deoxyribonucleoside 5'-triphosphate = DNA(n+1) + diphosphate</text>
        <dbReference type="Rhea" id="RHEA:22508"/>
        <dbReference type="Rhea" id="RHEA-COMP:17339"/>
        <dbReference type="Rhea" id="RHEA-COMP:17340"/>
        <dbReference type="ChEBI" id="CHEBI:33019"/>
        <dbReference type="ChEBI" id="CHEBI:61560"/>
        <dbReference type="ChEBI" id="CHEBI:173112"/>
        <dbReference type="EC" id="2.7.7.7"/>
    </reaction>
</comment>
<dbReference type="RefSeq" id="WP_146986201.1">
    <property type="nucleotide sequence ID" value="NZ_VITY01000004.1"/>
</dbReference>
<comment type="function">
    <text evidence="14 20">DNA polymerase III is a complex, multichain enzyme responsible for most of the replicative synthesis in bacteria. The epsilon subunit contain the editing function and is a proofreading 3'-5' exonuclease.</text>
</comment>
<dbReference type="OrthoDB" id="9804290at2"/>
<evidence type="ECO:0000256" key="9">
    <source>
        <dbReference type="ARBA" id="ARBA00022801"/>
    </source>
</evidence>
<feature type="binding site" evidence="18">
    <location>
        <position position="155"/>
    </location>
    <ligand>
        <name>substrate</name>
    </ligand>
</feature>
<dbReference type="GO" id="GO:0003677">
    <property type="term" value="F:DNA binding"/>
    <property type="evidence" value="ECO:0007669"/>
    <property type="project" value="InterPro"/>
</dbReference>
<gene>
    <name evidence="20" type="primary">dnaQ</name>
    <name evidence="22" type="ORF">FBZ93_104157</name>
</gene>
<evidence type="ECO:0000256" key="10">
    <source>
        <dbReference type="ARBA" id="ARBA00022839"/>
    </source>
</evidence>
<feature type="binding site" evidence="18">
    <location>
        <position position="7"/>
    </location>
    <ligand>
        <name>substrate</name>
    </ligand>
</feature>
<evidence type="ECO:0000256" key="18">
    <source>
        <dbReference type="PIRSR" id="PIRSR606309-2"/>
    </source>
</evidence>
<feature type="binding site" evidence="18">
    <location>
        <position position="52"/>
    </location>
    <ligand>
        <name>substrate</name>
    </ligand>
</feature>
<protein>
    <recommendedName>
        <fullName evidence="3 20">DNA polymerase III subunit epsilon</fullName>
        <ecNumber evidence="2 20">2.7.7.7</ecNumber>
    </recommendedName>
</protein>
<evidence type="ECO:0000256" key="2">
    <source>
        <dbReference type="ARBA" id="ARBA00012417"/>
    </source>
</evidence>
<name>A0A560LZM9_9BRAD</name>
<accession>A0A560LZM9</accession>
<dbReference type="NCBIfam" id="TIGR00573">
    <property type="entry name" value="dnaq"/>
    <property type="match status" value="1"/>
</dbReference>
<evidence type="ECO:0000256" key="8">
    <source>
        <dbReference type="ARBA" id="ARBA00022723"/>
    </source>
</evidence>
<evidence type="ECO:0000256" key="20">
    <source>
        <dbReference type="RuleBase" id="RU364087"/>
    </source>
</evidence>
<feature type="domain" description="Exonuclease" evidence="21">
    <location>
        <begin position="2"/>
        <end position="172"/>
    </location>
</feature>
<dbReference type="NCBIfam" id="TIGR01406">
    <property type="entry name" value="dnaQ_proteo"/>
    <property type="match status" value="1"/>
</dbReference>
<evidence type="ECO:0000256" key="6">
    <source>
        <dbReference type="ARBA" id="ARBA00022705"/>
    </source>
</evidence>
<evidence type="ECO:0000313" key="23">
    <source>
        <dbReference type="Proteomes" id="UP000321304"/>
    </source>
</evidence>
<evidence type="ECO:0000256" key="3">
    <source>
        <dbReference type="ARBA" id="ARBA00020352"/>
    </source>
</evidence>
<proteinExistence type="predicted"/>
<comment type="caution">
    <text evidence="22">The sequence shown here is derived from an EMBL/GenBank/DDBJ whole genome shotgun (WGS) entry which is preliminary data.</text>
</comment>
<evidence type="ECO:0000256" key="17">
    <source>
        <dbReference type="PIRSR" id="PIRSR606309-1"/>
    </source>
</evidence>
<keyword evidence="12 20" id="KW-0239">DNA-directed DNA polymerase</keyword>
<dbReference type="Proteomes" id="UP000321304">
    <property type="component" value="Unassembled WGS sequence"/>
</dbReference>
<dbReference type="STRING" id="1755647.AS156_22645"/>
<keyword evidence="11 19" id="KW-0460">Magnesium</keyword>
<evidence type="ECO:0000256" key="15">
    <source>
        <dbReference type="ARBA" id="ARBA00026073"/>
    </source>
</evidence>
<feature type="binding site" evidence="19">
    <location>
        <position position="9"/>
    </location>
    <ligand>
        <name>a divalent metal cation</name>
        <dbReference type="ChEBI" id="CHEBI:60240"/>
        <label>1</label>
        <note>catalytic</note>
    </ligand>
</feature>
<evidence type="ECO:0000256" key="1">
    <source>
        <dbReference type="ARBA" id="ARBA00001936"/>
    </source>
</evidence>
<keyword evidence="13 19" id="KW-0464">Manganese</keyword>
<dbReference type="GO" id="GO:0003887">
    <property type="term" value="F:DNA-directed DNA polymerase activity"/>
    <property type="evidence" value="ECO:0007669"/>
    <property type="project" value="UniProtKB-KW"/>
</dbReference>
<evidence type="ECO:0000313" key="22">
    <source>
        <dbReference type="EMBL" id="TWC00884.1"/>
    </source>
</evidence>
<evidence type="ECO:0000256" key="5">
    <source>
        <dbReference type="ARBA" id="ARBA00022695"/>
    </source>
</evidence>
<sequence length="240" mass="26802">MREIVLDTETTGLDPLRGDRLVEIGCVEIFNRMPTGQSYHVYINPERDMPVEAFNVHGLSTEFLASKPLFTEVVDEFLAFIGDTPLVIHNASFDISFINAELDRIKRKAIPKDRLVDTLLLARRKHPGVSNRLDDLCSRYQIDNSRRTKHGALLDAELLAEVYIDLIGARQSQLILASETSDARAGGHGDSPRRQRETPLVARVNEADREAHRAFIATLGDKPIWNDYLPPPAPAEAPAA</sequence>
<feature type="binding site" evidence="19">
    <location>
        <position position="7"/>
    </location>
    <ligand>
        <name>a divalent metal cation</name>
        <dbReference type="ChEBI" id="CHEBI:60240"/>
        <label>1</label>
        <note>catalytic</note>
    </ligand>
</feature>
<dbReference type="CDD" id="cd06131">
    <property type="entry name" value="DNA_pol_III_epsilon_Ecoli_like"/>
    <property type="match status" value="1"/>
</dbReference>
<evidence type="ECO:0000256" key="16">
    <source>
        <dbReference type="ARBA" id="ARBA00049244"/>
    </source>
</evidence>
<evidence type="ECO:0000256" key="13">
    <source>
        <dbReference type="ARBA" id="ARBA00023211"/>
    </source>
</evidence>
<comment type="cofactor">
    <cofactor evidence="1 20">
        <name>Mn(2+)</name>
        <dbReference type="ChEBI" id="CHEBI:29035"/>
    </cofactor>
</comment>
<evidence type="ECO:0000256" key="4">
    <source>
        <dbReference type="ARBA" id="ARBA00022679"/>
    </source>
</evidence>